<accession>A0A0D0Q2B7</accession>
<feature type="transmembrane region" description="Helical" evidence="1">
    <location>
        <begin position="118"/>
        <end position="142"/>
    </location>
</feature>
<dbReference type="OrthoDB" id="7689668at2"/>
<evidence type="ECO:0000313" key="3">
    <source>
        <dbReference type="Proteomes" id="UP000035100"/>
    </source>
</evidence>
<name>A0A0D0Q2B7_9RHOB</name>
<sequence length="147" mass="15485">MTYEERNVIAAILVNLAVVAWFGSRIWTGWDGYAGEDGLVHWARLVLWVIPVSAVATAVAAILVNILYGIATGDGSPDTGFDERDRAIRLRGMVATVIVASAGFILGLGALAVGWGALAAFTIVLAGFALSDLVGNVLRLALYRRAA</sequence>
<gene>
    <name evidence="2" type="ORF">Wenmar_02930</name>
</gene>
<evidence type="ECO:0000256" key="1">
    <source>
        <dbReference type="SAM" id="Phobius"/>
    </source>
</evidence>
<evidence type="ECO:0000313" key="2">
    <source>
        <dbReference type="EMBL" id="KIQ68659.1"/>
    </source>
</evidence>
<dbReference type="RefSeq" id="WP_018303838.1">
    <property type="nucleotide sequence ID" value="NZ_KB902310.1"/>
</dbReference>
<keyword evidence="3" id="KW-1185">Reference proteome</keyword>
<protein>
    <submittedName>
        <fullName evidence="2">Uncharacterized protein</fullName>
    </submittedName>
</protein>
<reference evidence="2 3" key="1">
    <citation type="submission" date="2013-01" db="EMBL/GenBank/DDBJ databases">
        <authorList>
            <person name="Fiebig A."/>
            <person name="Goeker M."/>
            <person name="Klenk H.-P.P."/>
        </authorList>
    </citation>
    <scope>NUCLEOTIDE SEQUENCE [LARGE SCALE GENOMIC DNA]</scope>
    <source>
        <strain evidence="2 3">DSM 24838</strain>
    </source>
</reference>
<comment type="caution">
    <text evidence="2">The sequence shown here is derived from an EMBL/GenBank/DDBJ whole genome shotgun (WGS) entry which is preliminary data.</text>
</comment>
<organism evidence="2 3">
    <name type="scientific">Wenxinia marina DSM 24838</name>
    <dbReference type="NCBI Taxonomy" id="1123501"/>
    <lineage>
        <taxon>Bacteria</taxon>
        <taxon>Pseudomonadati</taxon>
        <taxon>Pseudomonadota</taxon>
        <taxon>Alphaproteobacteria</taxon>
        <taxon>Rhodobacterales</taxon>
        <taxon>Roseobacteraceae</taxon>
        <taxon>Wenxinia</taxon>
    </lineage>
</organism>
<keyword evidence="1" id="KW-0812">Transmembrane</keyword>
<dbReference type="STRING" id="1123501.Wenmar_02930"/>
<dbReference type="Proteomes" id="UP000035100">
    <property type="component" value="Unassembled WGS sequence"/>
</dbReference>
<feature type="transmembrane region" description="Helical" evidence="1">
    <location>
        <begin position="92"/>
        <end position="112"/>
    </location>
</feature>
<dbReference type="PATRIC" id="fig|1123501.6.peg.3047"/>
<dbReference type="EMBL" id="AONG01000013">
    <property type="protein sequence ID" value="KIQ68659.1"/>
    <property type="molecule type" value="Genomic_DNA"/>
</dbReference>
<dbReference type="AlphaFoldDB" id="A0A0D0Q2B7"/>
<feature type="transmembrane region" description="Helical" evidence="1">
    <location>
        <begin position="47"/>
        <end position="71"/>
    </location>
</feature>
<keyword evidence="1" id="KW-0472">Membrane</keyword>
<keyword evidence="1" id="KW-1133">Transmembrane helix</keyword>
<proteinExistence type="predicted"/>
<feature type="transmembrane region" description="Helical" evidence="1">
    <location>
        <begin position="7"/>
        <end position="27"/>
    </location>
</feature>
<dbReference type="eggNOG" id="ENOG5033A5Y">
    <property type="taxonomic scope" value="Bacteria"/>
</dbReference>